<gene>
    <name evidence="10" type="ORF">VZT92_015635</name>
</gene>
<feature type="region of interest" description="Disordered" evidence="8">
    <location>
        <begin position="61"/>
        <end position="100"/>
    </location>
</feature>
<dbReference type="GO" id="GO:0000981">
    <property type="term" value="F:DNA-binding transcription factor activity, RNA polymerase II-specific"/>
    <property type="evidence" value="ECO:0007669"/>
    <property type="project" value="TreeGrafter"/>
</dbReference>
<dbReference type="PANTHER" id="PTHR24381">
    <property type="entry name" value="ZINC FINGER PROTEIN"/>
    <property type="match status" value="1"/>
</dbReference>
<feature type="domain" description="C2H2-type" evidence="9">
    <location>
        <begin position="384"/>
        <end position="411"/>
    </location>
</feature>
<dbReference type="InterPro" id="IPR013087">
    <property type="entry name" value="Znf_C2H2_type"/>
</dbReference>
<dbReference type="PROSITE" id="PS50157">
    <property type="entry name" value="ZINC_FINGER_C2H2_2"/>
    <property type="match status" value="3"/>
</dbReference>
<dbReference type="Pfam" id="PF00096">
    <property type="entry name" value="zf-C2H2"/>
    <property type="match status" value="1"/>
</dbReference>
<evidence type="ECO:0000256" key="2">
    <source>
        <dbReference type="ARBA" id="ARBA00022723"/>
    </source>
</evidence>
<evidence type="ECO:0000256" key="1">
    <source>
        <dbReference type="ARBA" id="ARBA00004123"/>
    </source>
</evidence>
<name>A0AAW1EYI1_ZOAVI</name>
<dbReference type="EMBL" id="JBCEZU010000123">
    <property type="protein sequence ID" value="KAK9526965.1"/>
    <property type="molecule type" value="Genomic_DNA"/>
</dbReference>
<dbReference type="SMART" id="SM00355">
    <property type="entry name" value="ZnF_C2H2"/>
    <property type="match status" value="4"/>
</dbReference>
<dbReference type="PROSITE" id="PS00028">
    <property type="entry name" value="ZINC_FINGER_C2H2_1"/>
    <property type="match status" value="2"/>
</dbReference>
<dbReference type="InterPro" id="IPR036236">
    <property type="entry name" value="Znf_C2H2_sf"/>
</dbReference>
<sequence>MSQMEELKLFVSERLHAAASDIFGALEKTITDYEVKVTRLKEDNERNRSLLDIILKTKSRQKEAANPTKSTTAAAAAASHSSPTRKARDPNRNSSDSPCSFTSRTDFLKFAASDDCRYCLKRIQATETHLTRKHYLFAVHFTEGGTDKFVVPCTCTDLIQGRSHWHCPYCTKIIYRKCNFEVHISKQHGFAILQQSQDTEIDQPSVSAIEEDVPLSPEPWSQQELGSLDQEDQQASLLLHVKEEEQEICRQVSHPEWQNSTQLQIKGDQIPKGNSQVSVEGHLAQDSEFSIVCAGSYIQDLSEMNCVESSEGHVLPNSSNQPLETLPDSGVCQPAGESQHTTPRLKALGIKKKVRVKRKNTSPTVGLNIKTSTQSVSQNPSGPHCCKACGKSFYYMYTLRTHVLTHAGDKIHTCGICGKHLESVEGFVQHIQSHTLRNKCGICGKQFSSNYRLKRHRRFHRPKGLNVMSST</sequence>
<dbReference type="AlphaFoldDB" id="A0AAW1EYI1"/>
<reference evidence="10 11" key="1">
    <citation type="journal article" date="2024" name="Genome Biol. Evol.">
        <title>Chromosome-level genome assembly of the viviparous eelpout Zoarces viviparus.</title>
        <authorList>
            <person name="Fuhrmann N."/>
            <person name="Brasseur M.V."/>
            <person name="Bakowski C.E."/>
            <person name="Podsiadlowski L."/>
            <person name="Prost S."/>
            <person name="Krehenwinkel H."/>
            <person name="Mayer C."/>
        </authorList>
    </citation>
    <scope>NUCLEOTIDE SEQUENCE [LARGE SCALE GENOMIC DNA]</scope>
    <source>
        <strain evidence="10">NO-MEL_2022_Ind0_liver</strain>
    </source>
</reference>
<proteinExistence type="predicted"/>
<protein>
    <recommendedName>
        <fullName evidence="9">C2H2-type domain-containing protein</fullName>
    </recommendedName>
</protein>
<keyword evidence="3" id="KW-0677">Repeat</keyword>
<keyword evidence="2" id="KW-0479">Metal-binding</keyword>
<evidence type="ECO:0000256" key="3">
    <source>
        <dbReference type="ARBA" id="ARBA00022737"/>
    </source>
</evidence>
<accession>A0AAW1EYI1</accession>
<comment type="caution">
    <text evidence="10">The sequence shown here is derived from an EMBL/GenBank/DDBJ whole genome shotgun (WGS) entry which is preliminary data.</text>
</comment>
<evidence type="ECO:0000256" key="6">
    <source>
        <dbReference type="ARBA" id="ARBA00023242"/>
    </source>
</evidence>
<dbReference type="GO" id="GO:0005634">
    <property type="term" value="C:nucleus"/>
    <property type="evidence" value="ECO:0007669"/>
    <property type="project" value="UniProtKB-SubCell"/>
</dbReference>
<feature type="domain" description="C2H2-type" evidence="9">
    <location>
        <begin position="412"/>
        <end position="439"/>
    </location>
</feature>
<feature type="domain" description="C2H2-type" evidence="9">
    <location>
        <begin position="438"/>
        <end position="460"/>
    </location>
</feature>
<keyword evidence="11" id="KW-1185">Reference proteome</keyword>
<organism evidence="10 11">
    <name type="scientific">Zoarces viviparus</name>
    <name type="common">Viviparous eelpout</name>
    <name type="synonym">Blennius viviparus</name>
    <dbReference type="NCBI Taxonomy" id="48416"/>
    <lineage>
        <taxon>Eukaryota</taxon>
        <taxon>Metazoa</taxon>
        <taxon>Chordata</taxon>
        <taxon>Craniata</taxon>
        <taxon>Vertebrata</taxon>
        <taxon>Euteleostomi</taxon>
        <taxon>Actinopterygii</taxon>
        <taxon>Neopterygii</taxon>
        <taxon>Teleostei</taxon>
        <taxon>Neoteleostei</taxon>
        <taxon>Acanthomorphata</taxon>
        <taxon>Eupercaria</taxon>
        <taxon>Perciformes</taxon>
        <taxon>Cottioidei</taxon>
        <taxon>Zoarcales</taxon>
        <taxon>Zoarcidae</taxon>
        <taxon>Zoarcinae</taxon>
        <taxon>Zoarces</taxon>
    </lineage>
</organism>
<keyword evidence="6" id="KW-0539">Nucleus</keyword>
<feature type="compositionally biased region" description="Low complexity" evidence="8">
    <location>
        <begin position="64"/>
        <end position="84"/>
    </location>
</feature>
<evidence type="ECO:0000256" key="7">
    <source>
        <dbReference type="PROSITE-ProRule" id="PRU00042"/>
    </source>
</evidence>
<evidence type="ECO:0000313" key="10">
    <source>
        <dbReference type="EMBL" id="KAK9526965.1"/>
    </source>
</evidence>
<keyword evidence="4 7" id="KW-0863">Zinc-finger</keyword>
<evidence type="ECO:0000313" key="11">
    <source>
        <dbReference type="Proteomes" id="UP001488805"/>
    </source>
</evidence>
<dbReference type="GO" id="GO:0008270">
    <property type="term" value="F:zinc ion binding"/>
    <property type="evidence" value="ECO:0007669"/>
    <property type="project" value="UniProtKB-KW"/>
</dbReference>
<dbReference type="GO" id="GO:0000977">
    <property type="term" value="F:RNA polymerase II transcription regulatory region sequence-specific DNA binding"/>
    <property type="evidence" value="ECO:0007669"/>
    <property type="project" value="TreeGrafter"/>
</dbReference>
<evidence type="ECO:0000256" key="8">
    <source>
        <dbReference type="SAM" id="MobiDB-lite"/>
    </source>
</evidence>
<dbReference type="SUPFAM" id="SSF57667">
    <property type="entry name" value="beta-beta-alpha zinc fingers"/>
    <property type="match status" value="2"/>
</dbReference>
<dbReference type="Proteomes" id="UP001488805">
    <property type="component" value="Unassembled WGS sequence"/>
</dbReference>
<keyword evidence="5" id="KW-0862">Zinc</keyword>
<evidence type="ECO:0000259" key="9">
    <source>
        <dbReference type="PROSITE" id="PS50157"/>
    </source>
</evidence>
<evidence type="ECO:0000256" key="5">
    <source>
        <dbReference type="ARBA" id="ARBA00022833"/>
    </source>
</evidence>
<dbReference type="PANTHER" id="PTHR24381:SF393">
    <property type="entry name" value="CHROMATIN-LINKED ADAPTOR FOR MSL PROTEINS, ISOFORM B"/>
    <property type="match status" value="1"/>
</dbReference>
<evidence type="ECO:0000256" key="4">
    <source>
        <dbReference type="ARBA" id="ARBA00022771"/>
    </source>
</evidence>
<comment type="subcellular location">
    <subcellularLocation>
        <location evidence="1">Nucleus</location>
    </subcellularLocation>
</comment>
<dbReference type="Gene3D" id="3.30.160.60">
    <property type="entry name" value="Classic Zinc Finger"/>
    <property type="match status" value="2"/>
</dbReference>